<name>A0ABU9VYP4_9CLOT</name>
<dbReference type="PROSITE" id="PS51198">
    <property type="entry name" value="UVRD_HELICASE_ATP_BIND"/>
    <property type="match status" value="1"/>
</dbReference>
<dbReference type="Gene3D" id="3.40.50.300">
    <property type="entry name" value="P-loop containing nucleotide triphosphate hydrolases"/>
    <property type="match status" value="2"/>
</dbReference>
<evidence type="ECO:0000256" key="1">
    <source>
        <dbReference type="ARBA" id="ARBA00009922"/>
    </source>
</evidence>
<evidence type="ECO:0000259" key="13">
    <source>
        <dbReference type="PROSITE" id="PS51198"/>
    </source>
</evidence>
<comment type="catalytic activity">
    <reaction evidence="8">
        <text>Couples ATP hydrolysis with the unwinding of duplex DNA by translocating in the 3'-5' direction.</text>
        <dbReference type="EC" id="5.6.2.4"/>
    </reaction>
</comment>
<dbReference type="EC" id="5.6.2.4" evidence="9"/>
<comment type="caution">
    <text evidence="15">The sequence shown here is derived from an EMBL/GenBank/DDBJ whole genome shotgun (WGS) entry which is preliminary data.</text>
</comment>
<proteinExistence type="inferred from homology"/>
<comment type="similarity">
    <text evidence="1">Belongs to the helicase family. UvrD subfamily.</text>
</comment>
<dbReference type="InterPro" id="IPR013986">
    <property type="entry name" value="DExx_box_DNA_helicase_dom_sf"/>
</dbReference>
<keyword evidence="3 11" id="KW-0378">Hydrolase</keyword>
<keyword evidence="16" id="KW-1185">Reference proteome</keyword>
<dbReference type="InterPro" id="IPR027417">
    <property type="entry name" value="P-loop_NTPase"/>
</dbReference>
<dbReference type="Pfam" id="PF00580">
    <property type="entry name" value="UvrD-helicase"/>
    <property type="match status" value="2"/>
</dbReference>
<sequence>MSESSWQQTFQRLRSQFIEAQYPHLNEAQREAVIHVKGPSLVLAGAGSGKTTMLVNRIGHLIRFGPVYENETLPENVTDDKVKELEDWMKAHAEDLGAPLPLPLSRLLESEGVDPYRILAITFTNKAAREMKERVQKRLQGRYDAMWLSTFHAACARMLRRDIERLGYGRNFVIYDTQDQRILMKECLKDLDVNEKQFSPGMVSGWISKQKDLMLTPEDCLKAAGSDYWNRQMALLYQHYEKKLKSNNALDFDDLILKTLALFKEAPEVLAYYQNRFQYILVDEFQDTNRPQYLWVKALAGAHSNLCVVGDDDQSIYGWRGADIGNILGFEKDFSNTRTVKLEQNYRSTATILEAANTVVGNNKMRKDKKLFTEGETGELLIYRRCGNEYEEAAYLAGTIRKLLDEGHASSEVAVLYRTHAQSRVLEEAFLKQQIPYRIYGGTRFYDRKEIRDILAYLKVIENPSDEINLKRIVNVPRRGIGDKTVEAMESVAAANEVAVFDVLNDPRLLLEAGGRAVKKLTEFAGLLQRWIDLKNSITVTQLTQLIYDETGLVEQLKRENSVESMGRVENLLEFLSLTKEFDETSDEKTLEAFLAGTSLEAAVDGLDESDTGVLLMTLHSAKGLEFPIVFMPGMEENIFPSSMSLNEGNEEEERRLCYVGLTRAETKLYLTNARQRTLFGRLSTNPPSRFLEEIPENCLHLEQEESLGSSSAPARKERWDRNRRPGPRVGTAGGFGGSSLTAPSPATPAVSAGGSASSAGSDGHLQAGAQVRHPAFGKGTVVAKDGEVVTIAFPDQGIKKITLGYVSLTIEG</sequence>
<evidence type="ECO:0000256" key="11">
    <source>
        <dbReference type="PROSITE-ProRule" id="PRU00560"/>
    </source>
</evidence>
<dbReference type="Gene3D" id="1.10.486.10">
    <property type="entry name" value="PCRA, domain 4"/>
    <property type="match status" value="1"/>
</dbReference>
<dbReference type="PROSITE" id="PS51217">
    <property type="entry name" value="UVRD_HELICASE_CTER"/>
    <property type="match status" value="1"/>
</dbReference>
<dbReference type="RefSeq" id="WP_343186775.1">
    <property type="nucleotide sequence ID" value="NZ_JBCITM010000016.1"/>
</dbReference>
<evidence type="ECO:0000256" key="9">
    <source>
        <dbReference type="ARBA" id="ARBA00034808"/>
    </source>
</evidence>
<dbReference type="InterPro" id="IPR014016">
    <property type="entry name" value="UvrD-like_ATP-bd"/>
</dbReference>
<feature type="domain" description="UvrD-like helicase C-terminal" evidence="14">
    <location>
        <begin position="350"/>
        <end position="624"/>
    </location>
</feature>
<dbReference type="EMBL" id="JBCITM010000016">
    <property type="protein sequence ID" value="MEN1761486.1"/>
    <property type="molecule type" value="Genomic_DNA"/>
</dbReference>
<dbReference type="Gene3D" id="1.10.10.160">
    <property type="match status" value="1"/>
</dbReference>
<evidence type="ECO:0000313" key="15">
    <source>
        <dbReference type="EMBL" id="MEN1761486.1"/>
    </source>
</evidence>
<evidence type="ECO:0000256" key="4">
    <source>
        <dbReference type="ARBA" id="ARBA00022806"/>
    </source>
</evidence>
<feature type="compositionally biased region" description="Basic and acidic residues" evidence="12">
    <location>
        <begin position="715"/>
        <end position="724"/>
    </location>
</feature>
<keyword evidence="5 11" id="KW-0067">ATP-binding</keyword>
<organism evidence="15 16">
    <name type="scientific">Anoxynatronum sibiricum</name>
    <dbReference type="NCBI Taxonomy" id="210623"/>
    <lineage>
        <taxon>Bacteria</taxon>
        <taxon>Bacillati</taxon>
        <taxon>Bacillota</taxon>
        <taxon>Clostridia</taxon>
        <taxon>Eubacteriales</taxon>
        <taxon>Clostridiaceae</taxon>
        <taxon>Anoxynatronum</taxon>
    </lineage>
</organism>
<dbReference type="Pfam" id="PF13361">
    <property type="entry name" value="UvrD_C"/>
    <property type="match status" value="1"/>
</dbReference>
<evidence type="ECO:0000256" key="12">
    <source>
        <dbReference type="SAM" id="MobiDB-lite"/>
    </source>
</evidence>
<feature type="region of interest" description="Disordered" evidence="12">
    <location>
        <begin position="703"/>
        <end position="766"/>
    </location>
</feature>
<evidence type="ECO:0000313" key="16">
    <source>
        <dbReference type="Proteomes" id="UP001407405"/>
    </source>
</evidence>
<evidence type="ECO:0000259" key="14">
    <source>
        <dbReference type="PROSITE" id="PS51217"/>
    </source>
</evidence>
<reference evidence="15 16" key="1">
    <citation type="submission" date="2024-04" db="EMBL/GenBank/DDBJ databases">
        <title>Genome sequencing and metabolic network reconstruction of aminoacids and betaine degradation by Anoxynatronum sibiricum.</title>
        <authorList>
            <person name="Detkova E.N."/>
            <person name="Boltjanskaja Y.V."/>
            <person name="Mardanov A.V."/>
            <person name="Kevbrin V."/>
        </authorList>
    </citation>
    <scope>NUCLEOTIDE SEQUENCE [LARGE SCALE GENOMIC DNA]</scope>
    <source>
        <strain evidence="15 16">Z-7981</strain>
    </source>
</reference>
<keyword evidence="6" id="KW-0238">DNA-binding</keyword>
<evidence type="ECO:0000256" key="3">
    <source>
        <dbReference type="ARBA" id="ARBA00022801"/>
    </source>
</evidence>
<dbReference type="PANTHER" id="PTHR11070:SF2">
    <property type="entry name" value="ATP-DEPENDENT DNA HELICASE SRS2"/>
    <property type="match status" value="1"/>
</dbReference>
<comment type="catalytic activity">
    <reaction evidence="10">
        <text>ATP + H2O = ADP + phosphate + H(+)</text>
        <dbReference type="Rhea" id="RHEA:13065"/>
        <dbReference type="ChEBI" id="CHEBI:15377"/>
        <dbReference type="ChEBI" id="CHEBI:15378"/>
        <dbReference type="ChEBI" id="CHEBI:30616"/>
        <dbReference type="ChEBI" id="CHEBI:43474"/>
        <dbReference type="ChEBI" id="CHEBI:456216"/>
        <dbReference type="EC" id="5.6.2.4"/>
    </reaction>
</comment>
<keyword evidence="4 11" id="KW-0347">Helicase</keyword>
<keyword evidence="7" id="KW-0413">Isomerase</keyword>
<dbReference type="Proteomes" id="UP001407405">
    <property type="component" value="Unassembled WGS sequence"/>
</dbReference>
<evidence type="ECO:0000256" key="2">
    <source>
        <dbReference type="ARBA" id="ARBA00022741"/>
    </source>
</evidence>
<gene>
    <name evidence="15" type="ORF">AAIG11_13440</name>
</gene>
<dbReference type="PANTHER" id="PTHR11070">
    <property type="entry name" value="UVRD / RECB / PCRA DNA HELICASE FAMILY MEMBER"/>
    <property type="match status" value="1"/>
</dbReference>
<evidence type="ECO:0000256" key="5">
    <source>
        <dbReference type="ARBA" id="ARBA00022840"/>
    </source>
</evidence>
<feature type="compositionally biased region" description="Low complexity" evidence="12">
    <location>
        <begin position="739"/>
        <end position="762"/>
    </location>
</feature>
<feature type="domain" description="UvrD-like helicase ATP-binding" evidence="13">
    <location>
        <begin position="23"/>
        <end position="349"/>
    </location>
</feature>
<evidence type="ECO:0000256" key="6">
    <source>
        <dbReference type="ARBA" id="ARBA00023125"/>
    </source>
</evidence>
<dbReference type="InterPro" id="IPR014017">
    <property type="entry name" value="DNA_helicase_UvrD-like_C"/>
</dbReference>
<accession>A0ABU9VYP4</accession>
<dbReference type="InterPro" id="IPR000212">
    <property type="entry name" value="DNA_helicase_UvrD/REP"/>
</dbReference>
<keyword evidence="2 11" id="KW-0547">Nucleotide-binding</keyword>
<evidence type="ECO:0000256" key="10">
    <source>
        <dbReference type="ARBA" id="ARBA00048988"/>
    </source>
</evidence>
<feature type="binding site" evidence="11">
    <location>
        <begin position="44"/>
        <end position="51"/>
    </location>
    <ligand>
        <name>ATP</name>
        <dbReference type="ChEBI" id="CHEBI:30616"/>
    </ligand>
</feature>
<dbReference type="SUPFAM" id="SSF52540">
    <property type="entry name" value="P-loop containing nucleoside triphosphate hydrolases"/>
    <property type="match status" value="1"/>
</dbReference>
<dbReference type="CDD" id="cd17932">
    <property type="entry name" value="DEXQc_UvrD"/>
    <property type="match status" value="1"/>
</dbReference>
<protein>
    <recommendedName>
        <fullName evidence="9">DNA 3'-5' helicase</fullName>
        <ecNumber evidence="9">5.6.2.4</ecNumber>
    </recommendedName>
</protein>
<evidence type="ECO:0000256" key="8">
    <source>
        <dbReference type="ARBA" id="ARBA00034617"/>
    </source>
</evidence>
<evidence type="ECO:0000256" key="7">
    <source>
        <dbReference type="ARBA" id="ARBA00023235"/>
    </source>
</evidence>